<evidence type="ECO:0000256" key="6">
    <source>
        <dbReference type="ARBA" id="ARBA00023004"/>
    </source>
</evidence>
<evidence type="ECO:0000256" key="5">
    <source>
        <dbReference type="ARBA" id="ARBA00022982"/>
    </source>
</evidence>
<keyword evidence="4" id="KW-0677">Repeat</keyword>
<dbReference type="Pfam" id="PF13187">
    <property type="entry name" value="Fer4_9"/>
    <property type="match status" value="1"/>
</dbReference>
<sequence>MRAIIYYFTGTRNTLMVCEKYVQAFADKGVQCDLHPMNKFKDIPSPNDYELVGFAYPIHGFNAPYIVYRFVRRLPSVQDKKYFIIKTSGEPVAMNNASSIHLVAKLKKKGFSVLTNEYHYVMPYNMIFRHTDEQAHKMWQTAQSLIPIDAAEILHGTESHLKKPFLGRVVSWALRIEHPAMRINGMAFRVADNCIRCMKCVDNCPVQNISYDKQKDKFHFSNKCIMCARCAFCCPKDAIRIGVLDGWRVNGEYNFDDPDVTQQPSNPDYCRRAYERYYEQSEEKIRRSDDGN</sequence>
<gene>
    <name evidence="9" type="ORF">IAC72_02695</name>
</gene>
<reference evidence="9" key="2">
    <citation type="journal article" date="2021" name="PeerJ">
        <title>Extensive microbial diversity within the chicken gut microbiome revealed by metagenomics and culture.</title>
        <authorList>
            <person name="Gilroy R."/>
            <person name="Ravi A."/>
            <person name="Getino M."/>
            <person name="Pursley I."/>
            <person name="Horton D.L."/>
            <person name="Alikhan N.F."/>
            <person name="Baker D."/>
            <person name="Gharbi K."/>
            <person name="Hall N."/>
            <person name="Watson M."/>
            <person name="Adriaenssens E.M."/>
            <person name="Foster-Nyarko E."/>
            <person name="Jarju S."/>
            <person name="Secka A."/>
            <person name="Antonio M."/>
            <person name="Oren A."/>
            <person name="Chaudhuri R.R."/>
            <person name="La Ragione R."/>
            <person name="Hildebrand F."/>
            <person name="Pallen M.J."/>
        </authorList>
    </citation>
    <scope>NUCLEOTIDE SEQUENCE</scope>
    <source>
        <strain evidence="9">ChiHjej12B11-7776</strain>
    </source>
</reference>
<keyword evidence="3" id="KW-0479">Metal-binding</keyword>
<dbReference type="Proteomes" id="UP000886852">
    <property type="component" value="Unassembled WGS sequence"/>
</dbReference>
<dbReference type="InterPro" id="IPR029039">
    <property type="entry name" value="Flavoprotein-like_sf"/>
</dbReference>
<dbReference type="GO" id="GO:0051539">
    <property type="term" value="F:4 iron, 4 sulfur cluster binding"/>
    <property type="evidence" value="ECO:0007669"/>
    <property type="project" value="UniProtKB-KW"/>
</dbReference>
<evidence type="ECO:0000313" key="9">
    <source>
        <dbReference type="EMBL" id="HIU90908.1"/>
    </source>
</evidence>
<dbReference type="GO" id="GO:0046872">
    <property type="term" value="F:metal ion binding"/>
    <property type="evidence" value="ECO:0007669"/>
    <property type="project" value="UniProtKB-KW"/>
</dbReference>
<dbReference type="PANTHER" id="PTHR43687">
    <property type="entry name" value="ADENYLYLSULFATE REDUCTASE, BETA SUBUNIT"/>
    <property type="match status" value="1"/>
</dbReference>
<keyword evidence="7" id="KW-0411">Iron-sulfur</keyword>
<evidence type="ECO:0000259" key="8">
    <source>
        <dbReference type="PROSITE" id="PS51379"/>
    </source>
</evidence>
<feature type="domain" description="4Fe-4S ferredoxin-type" evidence="8">
    <location>
        <begin position="215"/>
        <end position="244"/>
    </location>
</feature>
<name>A0A9D1SPF2_9BACT</name>
<dbReference type="NCBIfam" id="NF038196">
    <property type="entry name" value="ferrodoxin_EFR1"/>
    <property type="match status" value="1"/>
</dbReference>
<evidence type="ECO:0000256" key="3">
    <source>
        <dbReference type="ARBA" id="ARBA00022723"/>
    </source>
</evidence>
<dbReference type="PROSITE" id="PS00198">
    <property type="entry name" value="4FE4S_FER_1"/>
    <property type="match status" value="1"/>
</dbReference>
<evidence type="ECO:0000256" key="4">
    <source>
        <dbReference type="ARBA" id="ARBA00022737"/>
    </source>
</evidence>
<dbReference type="PROSITE" id="PS51379">
    <property type="entry name" value="4FE4S_FER_2"/>
    <property type="match status" value="2"/>
</dbReference>
<evidence type="ECO:0000256" key="2">
    <source>
        <dbReference type="ARBA" id="ARBA00022485"/>
    </source>
</evidence>
<dbReference type="AlphaFoldDB" id="A0A9D1SPF2"/>
<dbReference type="InterPro" id="IPR050572">
    <property type="entry name" value="Fe-S_Ferredoxin"/>
</dbReference>
<evidence type="ECO:0000256" key="1">
    <source>
        <dbReference type="ARBA" id="ARBA00022448"/>
    </source>
</evidence>
<proteinExistence type="predicted"/>
<reference evidence="9" key="1">
    <citation type="submission" date="2020-10" db="EMBL/GenBank/DDBJ databases">
        <authorList>
            <person name="Gilroy R."/>
        </authorList>
    </citation>
    <scope>NUCLEOTIDE SEQUENCE</scope>
    <source>
        <strain evidence="9">ChiHjej12B11-7776</strain>
    </source>
</reference>
<keyword evidence="1" id="KW-0813">Transport</keyword>
<keyword evidence="2" id="KW-0004">4Fe-4S</keyword>
<accession>A0A9D1SPF2</accession>
<keyword evidence="5" id="KW-0249">Electron transport</keyword>
<dbReference type="Gene3D" id="3.30.70.20">
    <property type="match status" value="1"/>
</dbReference>
<dbReference type="PANTHER" id="PTHR43687:SF6">
    <property type="entry name" value="L-ASPARTATE SEMIALDEHYDE SULFURTRANSFERASE IRON-SULFUR SUBUNIT"/>
    <property type="match status" value="1"/>
</dbReference>
<evidence type="ECO:0000256" key="7">
    <source>
        <dbReference type="ARBA" id="ARBA00023014"/>
    </source>
</evidence>
<dbReference type="EMBL" id="DVOC01000046">
    <property type="protein sequence ID" value="HIU90908.1"/>
    <property type="molecule type" value="Genomic_DNA"/>
</dbReference>
<dbReference type="InterPro" id="IPR017896">
    <property type="entry name" value="4Fe4S_Fe-S-bd"/>
</dbReference>
<dbReference type="SUPFAM" id="SSF54862">
    <property type="entry name" value="4Fe-4S ferredoxins"/>
    <property type="match status" value="1"/>
</dbReference>
<dbReference type="InterPro" id="IPR047964">
    <property type="entry name" value="EFR1-like"/>
</dbReference>
<organism evidence="9 10">
    <name type="scientific">Candidatus Fimimonas merdipullorum</name>
    <dbReference type="NCBI Taxonomy" id="2840822"/>
    <lineage>
        <taxon>Bacteria</taxon>
        <taxon>Pseudomonadati</taxon>
        <taxon>Myxococcota</taxon>
        <taxon>Myxococcia</taxon>
        <taxon>Myxococcales</taxon>
        <taxon>Cystobacterineae</taxon>
        <taxon>Myxococcaceae</taxon>
        <taxon>Myxococcaceae incertae sedis</taxon>
        <taxon>Candidatus Fimimonas</taxon>
    </lineage>
</organism>
<dbReference type="SUPFAM" id="SSF52218">
    <property type="entry name" value="Flavoproteins"/>
    <property type="match status" value="1"/>
</dbReference>
<dbReference type="InterPro" id="IPR017900">
    <property type="entry name" value="4Fe4S_Fe_S_CS"/>
</dbReference>
<comment type="caution">
    <text evidence="9">The sequence shown here is derived from an EMBL/GenBank/DDBJ whole genome shotgun (WGS) entry which is preliminary data.</text>
</comment>
<feature type="domain" description="4Fe-4S ferredoxin-type" evidence="8">
    <location>
        <begin position="185"/>
        <end position="214"/>
    </location>
</feature>
<dbReference type="Gene3D" id="3.40.50.360">
    <property type="match status" value="1"/>
</dbReference>
<evidence type="ECO:0000313" key="10">
    <source>
        <dbReference type="Proteomes" id="UP000886852"/>
    </source>
</evidence>
<protein>
    <submittedName>
        <fullName evidence="9">EFR1 family ferrodoxin</fullName>
    </submittedName>
</protein>
<keyword evidence="6" id="KW-0408">Iron</keyword>